<keyword evidence="3" id="KW-1185">Reference proteome</keyword>
<comment type="caution">
    <text evidence="2">The sequence shown here is derived from an EMBL/GenBank/DDBJ whole genome shotgun (WGS) entry which is preliminary data.</text>
</comment>
<reference evidence="2" key="1">
    <citation type="submission" date="2019-11" db="EMBL/GenBank/DDBJ databases">
        <authorList>
            <person name="Liu Y."/>
            <person name="Hou J."/>
            <person name="Li T.-Q."/>
            <person name="Guan C.-H."/>
            <person name="Wu X."/>
            <person name="Wu H.-Z."/>
            <person name="Ling F."/>
            <person name="Zhang R."/>
            <person name="Shi X.-G."/>
            <person name="Ren J.-P."/>
            <person name="Chen E.-F."/>
            <person name="Sun J.-M."/>
        </authorList>
    </citation>
    <scope>NUCLEOTIDE SEQUENCE</scope>
    <source>
        <strain evidence="2">Adult_tree_wgs_1</strain>
        <tissue evidence="2">Leaves</tissue>
    </source>
</reference>
<name>A0A834G9M7_RHOSS</name>
<evidence type="ECO:0000256" key="1">
    <source>
        <dbReference type="SAM" id="MobiDB-lite"/>
    </source>
</evidence>
<proteinExistence type="predicted"/>
<feature type="region of interest" description="Disordered" evidence="1">
    <location>
        <begin position="1"/>
        <end position="74"/>
    </location>
</feature>
<organism evidence="2 3">
    <name type="scientific">Rhododendron simsii</name>
    <name type="common">Sims's rhododendron</name>
    <dbReference type="NCBI Taxonomy" id="118357"/>
    <lineage>
        <taxon>Eukaryota</taxon>
        <taxon>Viridiplantae</taxon>
        <taxon>Streptophyta</taxon>
        <taxon>Embryophyta</taxon>
        <taxon>Tracheophyta</taxon>
        <taxon>Spermatophyta</taxon>
        <taxon>Magnoliopsida</taxon>
        <taxon>eudicotyledons</taxon>
        <taxon>Gunneridae</taxon>
        <taxon>Pentapetalae</taxon>
        <taxon>asterids</taxon>
        <taxon>Ericales</taxon>
        <taxon>Ericaceae</taxon>
        <taxon>Ericoideae</taxon>
        <taxon>Rhodoreae</taxon>
        <taxon>Rhododendron</taxon>
    </lineage>
</organism>
<accession>A0A834G9M7</accession>
<dbReference type="Proteomes" id="UP000626092">
    <property type="component" value="Unassembled WGS sequence"/>
</dbReference>
<protein>
    <submittedName>
        <fullName evidence="2">Uncharacterized protein</fullName>
    </submittedName>
</protein>
<feature type="compositionally biased region" description="Basic and acidic residues" evidence="1">
    <location>
        <begin position="40"/>
        <end position="63"/>
    </location>
</feature>
<sequence>MSVDHPLPDLEEQGGARPKGGQLPKASDPLRRTTHHKGLHTGEKSRNRAERGEKKGGRKEERGRRRAQPPNPSCWEEFLIDARLGTDDRGLRRLNVGRLWLTVGGIGFAVRDGFLSNIG</sequence>
<gene>
    <name evidence="2" type="ORF">RHSIM_Rhsim10G0105400</name>
</gene>
<evidence type="ECO:0000313" key="3">
    <source>
        <dbReference type="Proteomes" id="UP000626092"/>
    </source>
</evidence>
<evidence type="ECO:0000313" key="2">
    <source>
        <dbReference type="EMBL" id="KAF7129424.1"/>
    </source>
</evidence>
<dbReference type="AlphaFoldDB" id="A0A834G9M7"/>
<dbReference type="EMBL" id="WJXA01000010">
    <property type="protein sequence ID" value="KAF7129424.1"/>
    <property type="molecule type" value="Genomic_DNA"/>
</dbReference>